<keyword evidence="1" id="KW-1133">Transmembrane helix</keyword>
<gene>
    <name evidence="2" type="ORF">OESDEN_15204</name>
</gene>
<keyword evidence="1" id="KW-0472">Membrane</keyword>
<evidence type="ECO:0000313" key="2">
    <source>
        <dbReference type="EMBL" id="KHJ85075.1"/>
    </source>
</evidence>
<sequence length="86" mass="9694">MLEDPQIATKRLQSGTSLGCVSKAQSTTGRQGTCACRRGCGANPQADLSQQGVNVAQLKLHMILYFLVVFEIVVFFCYRFICWFWR</sequence>
<dbReference type="EMBL" id="KN565476">
    <property type="protein sequence ID" value="KHJ85075.1"/>
    <property type="molecule type" value="Genomic_DNA"/>
</dbReference>
<feature type="transmembrane region" description="Helical" evidence="1">
    <location>
        <begin position="63"/>
        <end position="85"/>
    </location>
</feature>
<keyword evidence="3" id="KW-1185">Reference proteome</keyword>
<dbReference type="Proteomes" id="UP000053660">
    <property type="component" value="Unassembled WGS sequence"/>
</dbReference>
<dbReference type="AlphaFoldDB" id="A0A0B1SPG5"/>
<evidence type="ECO:0000313" key="3">
    <source>
        <dbReference type="Proteomes" id="UP000053660"/>
    </source>
</evidence>
<evidence type="ECO:0000256" key="1">
    <source>
        <dbReference type="SAM" id="Phobius"/>
    </source>
</evidence>
<evidence type="ECO:0008006" key="4">
    <source>
        <dbReference type="Google" id="ProtNLM"/>
    </source>
</evidence>
<name>A0A0B1SPG5_OESDE</name>
<accession>A0A0B1SPG5</accession>
<keyword evidence="1" id="KW-0812">Transmembrane</keyword>
<reference evidence="2 3" key="1">
    <citation type="submission" date="2014-03" db="EMBL/GenBank/DDBJ databases">
        <title>Draft genome of the hookworm Oesophagostomum dentatum.</title>
        <authorList>
            <person name="Mitreva M."/>
        </authorList>
    </citation>
    <scope>NUCLEOTIDE SEQUENCE [LARGE SCALE GENOMIC DNA]</scope>
    <source>
        <strain evidence="2 3">OD-Hann</strain>
    </source>
</reference>
<protein>
    <recommendedName>
        <fullName evidence="4">Transmembrane protein</fullName>
    </recommendedName>
</protein>
<organism evidence="2 3">
    <name type="scientific">Oesophagostomum dentatum</name>
    <name type="common">Nodular worm</name>
    <dbReference type="NCBI Taxonomy" id="61180"/>
    <lineage>
        <taxon>Eukaryota</taxon>
        <taxon>Metazoa</taxon>
        <taxon>Ecdysozoa</taxon>
        <taxon>Nematoda</taxon>
        <taxon>Chromadorea</taxon>
        <taxon>Rhabditida</taxon>
        <taxon>Rhabditina</taxon>
        <taxon>Rhabditomorpha</taxon>
        <taxon>Strongyloidea</taxon>
        <taxon>Strongylidae</taxon>
        <taxon>Oesophagostomum</taxon>
    </lineage>
</organism>
<proteinExistence type="predicted"/>